<dbReference type="AlphaFoldDB" id="A0A449B6I2"/>
<keyword evidence="3" id="KW-1185">Reference proteome</keyword>
<dbReference type="Gene3D" id="2.40.50.140">
    <property type="entry name" value="Nucleic acid-binding proteins"/>
    <property type="match status" value="1"/>
</dbReference>
<dbReference type="RefSeq" id="WP_036435026.1">
    <property type="nucleotide sequence ID" value="NZ_LR215039.1"/>
</dbReference>
<dbReference type="InterPro" id="IPR012340">
    <property type="entry name" value="NA-bd_OB-fold"/>
</dbReference>
<evidence type="ECO:0000313" key="3">
    <source>
        <dbReference type="Proteomes" id="UP000289497"/>
    </source>
</evidence>
<proteinExistence type="predicted"/>
<accession>A0A449B6I2</accession>
<reference evidence="2 3" key="1">
    <citation type="submission" date="2019-01" db="EMBL/GenBank/DDBJ databases">
        <authorList>
            <consortium name="Pathogen Informatics"/>
        </authorList>
    </citation>
    <scope>NUCLEOTIDE SEQUENCE [LARGE SCALE GENOMIC DNA]</scope>
    <source>
        <strain evidence="2 3">NCTC10179</strain>
    </source>
</reference>
<sequence length="224" mass="26151">MLSTTTINKGIFIYKKELSENEFLVTFLTTEGQLTLFAQGLNKPTSKNAANLIYGALCEFEYFQARQTNKVGRLKKATLLFKYELGNEKSFTFLSRVHDLVKNIHFQNEFINIYLEIVSYINDENFYQSFNCFLKALLKYYDLSFNLTSCLECSNNNVTYFDFKIKGFLCSKHSTKSYSSLLLERLYILLNDTKEYVQLPVSEVDEIIYYLITSFCLENNLFAL</sequence>
<evidence type="ECO:0000259" key="1">
    <source>
        <dbReference type="Pfam" id="PF11967"/>
    </source>
</evidence>
<dbReference type="KEGG" id="mcou:NCTC10179_00386"/>
<dbReference type="SUPFAM" id="SSF50249">
    <property type="entry name" value="Nucleic acid-binding proteins"/>
    <property type="match status" value="1"/>
</dbReference>
<dbReference type="InterPro" id="IPR022572">
    <property type="entry name" value="DNA_rep/recomb_RecO_N"/>
</dbReference>
<protein>
    <submittedName>
        <fullName evidence="2">Recombinational DNA repair protein O</fullName>
    </submittedName>
</protein>
<evidence type="ECO:0000313" key="2">
    <source>
        <dbReference type="EMBL" id="VEU76213.1"/>
    </source>
</evidence>
<dbReference type="Pfam" id="PF11967">
    <property type="entry name" value="RecO_N"/>
    <property type="match status" value="1"/>
</dbReference>
<gene>
    <name evidence="2" type="primary">recO</name>
    <name evidence="2" type="ORF">NCTC10179_00386</name>
</gene>
<dbReference type="Proteomes" id="UP000289497">
    <property type="component" value="Chromosome"/>
</dbReference>
<dbReference type="OrthoDB" id="404042at2"/>
<organism evidence="2 3">
    <name type="scientific">Mycoplasmopsis columboralis</name>
    <dbReference type="NCBI Taxonomy" id="171282"/>
    <lineage>
        <taxon>Bacteria</taxon>
        <taxon>Bacillati</taxon>
        <taxon>Mycoplasmatota</taxon>
        <taxon>Mycoplasmoidales</taxon>
        <taxon>Metamycoplasmataceae</taxon>
        <taxon>Mycoplasmopsis</taxon>
    </lineage>
</organism>
<name>A0A449B6I2_9BACT</name>
<feature type="domain" description="DNA replication/recombination mediator RecO N-terminal" evidence="1">
    <location>
        <begin position="8"/>
        <end position="80"/>
    </location>
</feature>
<dbReference type="EMBL" id="LR215039">
    <property type="protein sequence ID" value="VEU76213.1"/>
    <property type="molecule type" value="Genomic_DNA"/>
</dbReference>